<dbReference type="EMBL" id="JACASF010000006">
    <property type="protein sequence ID" value="KAF6471622.1"/>
    <property type="molecule type" value="Genomic_DNA"/>
</dbReference>
<feature type="coiled-coil region" evidence="1">
    <location>
        <begin position="18"/>
        <end position="70"/>
    </location>
</feature>
<evidence type="ECO:0000256" key="1">
    <source>
        <dbReference type="SAM" id="Coils"/>
    </source>
</evidence>
<dbReference type="AlphaFoldDB" id="A0A7J8HIX7"/>
<sequence>MFKELEFRAMIFRNLKSMSKEIELLKINQLEIKNLQEEIKNDISEIKNILEGLNSKVEEGEDRISELEDRVEKNQPIRKPKGKKTIKKQEDSLRELWDNWKHNNICIIGIPKEEENEQGRECIRRNSDRQLP</sequence>
<keyword evidence="3" id="KW-1185">Reference proteome</keyword>
<organism evidence="2 3">
    <name type="scientific">Molossus molossus</name>
    <name type="common">Pallas' mastiff bat</name>
    <name type="synonym">Vespertilio molossus</name>
    <dbReference type="NCBI Taxonomy" id="27622"/>
    <lineage>
        <taxon>Eukaryota</taxon>
        <taxon>Metazoa</taxon>
        <taxon>Chordata</taxon>
        <taxon>Craniata</taxon>
        <taxon>Vertebrata</taxon>
        <taxon>Euteleostomi</taxon>
        <taxon>Mammalia</taxon>
        <taxon>Eutheria</taxon>
        <taxon>Laurasiatheria</taxon>
        <taxon>Chiroptera</taxon>
        <taxon>Yangochiroptera</taxon>
        <taxon>Molossidae</taxon>
        <taxon>Molossus</taxon>
    </lineage>
</organism>
<proteinExistence type="predicted"/>
<evidence type="ECO:0000313" key="3">
    <source>
        <dbReference type="Proteomes" id="UP000550707"/>
    </source>
</evidence>
<name>A0A7J8HIX7_MOLMO</name>
<protein>
    <submittedName>
        <fullName evidence="2">Uncharacterized protein</fullName>
    </submittedName>
</protein>
<dbReference type="InParanoid" id="A0A7J8HIX7"/>
<dbReference type="Proteomes" id="UP000550707">
    <property type="component" value="Unassembled WGS sequence"/>
</dbReference>
<dbReference type="Gene3D" id="1.20.5.390">
    <property type="entry name" value="L1 transposable element, trimerization domain"/>
    <property type="match status" value="1"/>
</dbReference>
<accession>A0A7J8HIX7</accession>
<dbReference type="PANTHER" id="PTHR11505">
    <property type="entry name" value="L1 TRANSPOSABLE ELEMENT-RELATED"/>
    <property type="match status" value="1"/>
</dbReference>
<dbReference type="InterPro" id="IPR004244">
    <property type="entry name" value="Transposase_22"/>
</dbReference>
<gene>
    <name evidence="2" type="ORF">HJG59_011001</name>
</gene>
<comment type="caution">
    <text evidence="2">The sequence shown here is derived from an EMBL/GenBank/DDBJ whole genome shotgun (WGS) entry which is preliminary data.</text>
</comment>
<keyword evidence="1" id="KW-0175">Coiled coil</keyword>
<evidence type="ECO:0000313" key="2">
    <source>
        <dbReference type="EMBL" id="KAF6471622.1"/>
    </source>
</evidence>
<reference evidence="2 3" key="1">
    <citation type="journal article" date="2020" name="Nature">
        <title>Six reference-quality genomes reveal evolution of bat adaptations.</title>
        <authorList>
            <person name="Jebb D."/>
            <person name="Huang Z."/>
            <person name="Pippel M."/>
            <person name="Hughes G.M."/>
            <person name="Lavrichenko K."/>
            <person name="Devanna P."/>
            <person name="Winkler S."/>
            <person name="Jermiin L.S."/>
            <person name="Skirmuntt E.C."/>
            <person name="Katzourakis A."/>
            <person name="Burkitt-Gray L."/>
            <person name="Ray D.A."/>
            <person name="Sullivan K.A.M."/>
            <person name="Roscito J.G."/>
            <person name="Kirilenko B.M."/>
            <person name="Davalos L.M."/>
            <person name="Corthals A.P."/>
            <person name="Power M.L."/>
            <person name="Jones G."/>
            <person name="Ransome R.D."/>
            <person name="Dechmann D.K.N."/>
            <person name="Locatelli A.G."/>
            <person name="Puechmaille S.J."/>
            <person name="Fedrigo O."/>
            <person name="Jarvis E.D."/>
            <person name="Hiller M."/>
            <person name="Vernes S.C."/>
            <person name="Myers E.W."/>
            <person name="Teeling E.C."/>
        </authorList>
    </citation>
    <scope>NUCLEOTIDE SEQUENCE [LARGE SCALE GENOMIC DNA]</scope>
    <source>
        <strain evidence="2">MMolMol1</strain>
        <tissue evidence="2">Muscle</tissue>
    </source>
</reference>